<name>A0A5C8VA93_9FLAO</name>
<accession>A0A5C8VA93</accession>
<dbReference type="GO" id="GO:0016020">
    <property type="term" value="C:membrane"/>
    <property type="evidence" value="ECO:0007669"/>
    <property type="project" value="UniProtKB-SubCell"/>
</dbReference>
<protein>
    <recommendedName>
        <fullName evidence="8">TrbL/VirB6 plasmid conjugal transfer protein</fullName>
    </recommendedName>
</protein>
<organism evidence="6 7">
    <name type="scientific">Flagellimonas hymeniacidonis</name>
    <dbReference type="NCBI Taxonomy" id="2603628"/>
    <lineage>
        <taxon>Bacteria</taxon>
        <taxon>Pseudomonadati</taxon>
        <taxon>Bacteroidota</taxon>
        <taxon>Flavobacteriia</taxon>
        <taxon>Flavobacteriales</taxon>
        <taxon>Flavobacteriaceae</taxon>
        <taxon>Flagellimonas</taxon>
    </lineage>
</organism>
<proteinExistence type="predicted"/>
<evidence type="ECO:0000256" key="4">
    <source>
        <dbReference type="ARBA" id="ARBA00023136"/>
    </source>
</evidence>
<evidence type="ECO:0008006" key="8">
    <source>
        <dbReference type="Google" id="ProtNLM"/>
    </source>
</evidence>
<dbReference type="EMBL" id="VRUR01000001">
    <property type="protein sequence ID" value="TXN37708.1"/>
    <property type="molecule type" value="Genomic_DNA"/>
</dbReference>
<comment type="caution">
    <text evidence="6">The sequence shown here is derived from an EMBL/GenBank/DDBJ whole genome shotgun (WGS) entry which is preliminary data.</text>
</comment>
<comment type="subcellular location">
    <subcellularLocation>
        <location evidence="1">Membrane</location>
        <topology evidence="1">Multi-pass membrane protein</topology>
    </subcellularLocation>
</comment>
<reference evidence="6 7" key="1">
    <citation type="submission" date="2019-08" db="EMBL/GenBank/DDBJ databases">
        <title>Professor.</title>
        <authorList>
            <person name="Park J.S."/>
        </authorList>
    </citation>
    <scope>NUCLEOTIDE SEQUENCE [LARGE SCALE GENOMIC DNA]</scope>
    <source>
        <strain evidence="6 7">176CP5-101</strain>
    </source>
</reference>
<feature type="transmembrane region" description="Helical" evidence="5">
    <location>
        <begin position="140"/>
        <end position="160"/>
    </location>
</feature>
<gene>
    <name evidence="6" type="ORF">FVB32_05315</name>
</gene>
<evidence type="ECO:0000313" key="7">
    <source>
        <dbReference type="Proteomes" id="UP000321456"/>
    </source>
</evidence>
<keyword evidence="4 5" id="KW-0472">Membrane</keyword>
<evidence type="ECO:0000256" key="5">
    <source>
        <dbReference type="SAM" id="Phobius"/>
    </source>
</evidence>
<dbReference type="Proteomes" id="UP000321456">
    <property type="component" value="Unassembled WGS sequence"/>
</dbReference>
<sequence>MDITYESIYDLYENFFTSELNISQILNPLKVLAVVFFVLNVYTNMFSKVGTSWGQAKLPFDQNKLLSSLVVVMAVIFYDKLLDFLDTLLMGFDTSYSHFSPFHFDFPIVDPEDGGFSFGPSIVTEAAAEFVSILKDPGHVIVLILEGIAWMIDAAIYAVFLLERFFFIGLLKVLGVIAIVMAVFEKFRDLFYKWVKLYVSVYLLIIPFFLIMGFSSFVFEFFDSSLKTNGSVDVLIGSKIRVLILAIMIWLKLRLFKKSYDLVYKLLT</sequence>
<feature type="transmembrane region" description="Helical" evidence="5">
    <location>
        <begin position="25"/>
        <end position="45"/>
    </location>
</feature>
<dbReference type="RefSeq" id="WP_147741889.1">
    <property type="nucleotide sequence ID" value="NZ_VRUR01000001.1"/>
</dbReference>
<evidence type="ECO:0000256" key="2">
    <source>
        <dbReference type="ARBA" id="ARBA00022692"/>
    </source>
</evidence>
<feature type="transmembrane region" description="Helical" evidence="5">
    <location>
        <begin position="166"/>
        <end position="185"/>
    </location>
</feature>
<dbReference type="GO" id="GO:0030255">
    <property type="term" value="P:protein secretion by the type IV secretion system"/>
    <property type="evidence" value="ECO:0007669"/>
    <property type="project" value="InterPro"/>
</dbReference>
<feature type="transmembrane region" description="Helical" evidence="5">
    <location>
        <begin position="197"/>
        <end position="222"/>
    </location>
</feature>
<evidence type="ECO:0000256" key="1">
    <source>
        <dbReference type="ARBA" id="ARBA00004141"/>
    </source>
</evidence>
<keyword evidence="2 5" id="KW-0812">Transmembrane</keyword>
<feature type="transmembrane region" description="Helical" evidence="5">
    <location>
        <begin position="234"/>
        <end position="251"/>
    </location>
</feature>
<dbReference type="InterPro" id="IPR007688">
    <property type="entry name" value="Conjugal_tfr_TrbL/VirB6"/>
</dbReference>
<keyword evidence="7" id="KW-1185">Reference proteome</keyword>
<evidence type="ECO:0000256" key="3">
    <source>
        <dbReference type="ARBA" id="ARBA00022989"/>
    </source>
</evidence>
<keyword evidence="3 5" id="KW-1133">Transmembrane helix</keyword>
<evidence type="ECO:0000313" key="6">
    <source>
        <dbReference type="EMBL" id="TXN37708.1"/>
    </source>
</evidence>
<dbReference type="Pfam" id="PF04610">
    <property type="entry name" value="TrbL"/>
    <property type="match status" value="1"/>
</dbReference>
<dbReference type="AlphaFoldDB" id="A0A5C8VA93"/>